<dbReference type="Proteomes" id="UP000041314">
    <property type="component" value="Unassembled WGS sequence"/>
</dbReference>
<organism evidence="2 3">
    <name type="scientific">Salmonella enterica subsp. enterica serovar Bovismorbificans</name>
    <dbReference type="NCBI Taxonomy" id="58097"/>
    <lineage>
        <taxon>Bacteria</taxon>
        <taxon>Pseudomonadati</taxon>
        <taxon>Pseudomonadota</taxon>
        <taxon>Gammaproteobacteria</taxon>
        <taxon>Enterobacterales</taxon>
        <taxon>Enterobacteriaceae</taxon>
        <taxon>Salmonella</taxon>
    </lineage>
</organism>
<proteinExistence type="predicted"/>
<protein>
    <submittedName>
        <fullName evidence="2">Uncharacterized protein</fullName>
    </submittedName>
</protein>
<feature type="region of interest" description="Disordered" evidence="1">
    <location>
        <begin position="1"/>
        <end position="46"/>
    </location>
</feature>
<reference evidence="2 3" key="1">
    <citation type="submission" date="2015-03" db="EMBL/GenBank/DDBJ databases">
        <authorList>
            <consortium name="Pathogen Informatics"/>
        </authorList>
    </citation>
    <scope>NUCLEOTIDE SEQUENCE [LARGE SCALE GENOMIC DNA]</scope>
    <source>
        <strain evidence="2 3">A1104</strain>
    </source>
</reference>
<name>A0A655BQE6_SALET</name>
<accession>A0A655BQE6</accession>
<sequence length="79" mass="8669">MLFPGNGDTGNKIGEGFPDAGRRFNSQMSPFFPGQRSGDVSNHLPLRRTGNKVGNLVLKRLIPGGDLRFQRSGQCHEKT</sequence>
<dbReference type="EMBL" id="CQPA01000003">
    <property type="protein sequence ID" value="CNT66174.1"/>
    <property type="molecule type" value="Genomic_DNA"/>
</dbReference>
<gene>
    <name evidence="2" type="ORF">ERS008198_00567</name>
</gene>
<evidence type="ECO:0000256" key="1">
    <source>
        <dbReference type="SAM" id="MobiDB-lite"/>
    </source>
</evidence>
<dbReference type="AlphaFoldDB" id="A0A655BQE6"/>
<evidence type="ECO:0000313" key="2">
    <source>
        <dbReference type="EMBL" id="CNT66174.1"/>
    </source>
</evidence>
<evidence type="ECO:0000313" key="3">
    <source>
        <dbReference type="Proteomes" id="UP000041314"/>
    </source>
</evidence>